<dbReference type="Proteomes" id="UP000182658">
    <property type="component" value="Unassembled WGS sequence"/>
</dbReference>
<evidence type="ECO:0000313" key="1">
    <source>
        <dbReference type="EMBL" id="OIW31610.1"/>
    </source>
</evidence>
<reference evidence="1 2" key="1">
    <citation type="submission" date="2016-10" db="EMBL/GenBank/DDBJ databases">
        <title>Draft genome sequence of Coniochaeta ligniaria NRRL30616, a lignocellulolytic fungus for bioabatement of inhibitors in plant biomass hydrolysates.</title>
        <authorList>
            <consortium name="DOE Joint Genome Institute"/>
            <person name="Jimenez D.J."/>
            <person name="Hector R.E."/>
            <person name="Riley R."/>
            <person name="Sun H."/>
            <person name="Grigoriev I.V."/>
            <person name="Van Elsas J.D."/>
            <person name="Nichols N.N."/>
        </authorList>
    </citation>
    <scope>NUCLEOTIDE SEQUENCE [LARGE SCALE GENOMIC DNA]</scope>
    <source>
        <strain evidence="1 2">NRRL 30616</strain>
    </source>
</reference>
<keyword evidence="2" id="KW-1185">Reference proteome</keyword>
<evidence type="ECO:0000313" key="2">
    <source>
        <dbReference type="Proteomes" id="UP000182658"/>
    </source>
</evidence>
<protein>
    <submittedName>
        <fullName evidence="1">Uncharacterized protein</fullName>
    </submittedName>
</protein>
<accession>A0A1J7JV42</accession>
<dbReference type="AlphaFoldDB" id="A0A1J7JV42"/>
<gene>
    <name evidence="1" type="ORF">CONLIGDRAFT_231864</name>
</gene>
<dbReference type="EMBL" id="KV875095">
    <property type="protein sequence ID" value="OIW31610.1"/>
    <property type="molecule type" value="Genomic_DNA"/>
</dbReference>
<name>A0A1J7JV42_9PEZI</name>
<proteinExistence type="predicted"/>
<organism evidence="1 2">
    <name type="scientific">Coniochaeta ligniaria NRRL 30616</name>
    <dbReference type="NCBI Taxonomy" id="1408157"/>
    <lineage>
        <taxon>Eukaryota</taxon>
        <taxon>Fungi</taxon>
        <taxon>Dikarya</taxon>
        <taxon>Ascomycota</taxon>
        <taxon>Pezizomycotina</taxon>
        <taxon>Sordariomycetes</taxon>
        <taxon>Sordariomycetidae</taxon>
        <taxon>Coniochaetales</taxon>
        <taxon>Coniochaetaceae</taxon>
        <taxon>Coniochaeta</taxon>
    </lineage>
</organism>
<dbReference type="InParanoid" id="A0A1J7JV42"/>
<sequence>MNASSGVPVSPFRLTLASVWSCSVYRGLAFSFWTVAAASTRGLAPSPSHDVQLSCLWPCCIQQITIAAVCGCTALAEPKPPILSCSPAKSQIYADHWLSEQSHFSLLPTNPIAPRYFYTANRIGVITGLQSVFASLFLSLLRPSELDKIQFHFSLALRIVCRDILRLPTVTYQLIPSVYR</sequence>